<dbReference type="PANTHER" id="PTHR11895:SF83">
    <property type="entry name" value="AMIDASE"/>
    <property type="match status" value="1"/>
</dbReference>
<dbReference type="STRING" id="1095630.A0A2J6TIY0"/>
<keyword evidence="3" id="KW-1185">Reference proteome</keyword>
<dbReference type="RefSeq" id="XP_024739842.1">
    <property type="nucleotide sequence ID" value="XM_024882847.1"/>
</dbReference>
<dbReference type="GO" id="GO:0003824">
    <property type="term" value="F:catalytic activity"/>
    <property type="evidence" value="ECO:0007669"/>
    <property type="project" value="InterPro"/>
</dbReference>
<evidence type="ECO:0000313" key="3">
    <source>
        <dbReference type="Proteomes" id="UP000235371"/>
    </source>
</evidence>
<dbReference type="InterPro" id="IPR000120">
    <property type="entry name" value="Amidase"/>
</dbReference>
<dbReference type="Pfam" id="PF01425">
    <property type="entry name" value="Amidase"/>
    <property type="match status" value="1"/>
</dbReference>
<dbReference type="Proteomes" id="UP000235371">
    <property type="component" value="Unassembled WGS sequence"/>
</dbReference>
<dbReference type="SUPFAM" id="SSF75304">
    <property type="entry name" value="Amidase signature (AS) enzymes"/>
    <property type="match status" value="1"/>
</dbReference>
<dbReference type="PANTHER" id="PTHR11895">
    <property type="entry name" value="TRANSAMIDASE"/>
    <property type="match status" value="1"/>
</dbReference>
<organism evidence="2 3">
    <name type="scientific">Hyaloscypha bicolor E</name>
    <dbReference type="NCBI Taxonomy" id="1095630"/>
    <lineage>
        <taxon>Eukaryota</taxon>
        <taxon>Fungi</taxon>
        <taxon>Dikarya</taxon>
        <taxon>Ascomycota</taxon>
        <taxon>Pezizomycotina</taxon>
        <taxon>Leotiomycetes</taxon>
        <taxon>Helotiales</taxon>
        <taxon>Hyaloscyphaceae</taxon>
        <taxon>Hyaloscypha</taxon>
        <taxon>Hyaloscypha bicolor</taxon>
    </lineage>
</organism>
<dbReference type="OrthoDB" id="1879366at2759"/>
<gene>
    <name evidence="2" type="ORF">K444DRAFT_627798</name>
</gene>
<evidence type="ECO:0000259" key="1">
    <source>
        <dbReference type="Pfam" id="PF01425"/>
    </source>
</evidence>
<sequence length="529" mass="56491">MSLLSVTPAEGIKVTEDDLAAIADKYGYEFKDNEKAEYTTLLAATCNAMQFVSEMDDYQPEADFELTPRENIYLPGKSENQDNAWAYRFHLSHKSPSSTLLKGKTLCIKDNICVAGVPCLVGTETFTNWTPKTDATIVTRILSAGGIITGKAVCENLSTSAASFTAATGPISNPYAKGYSAGGSSSGTANLVAKGEVDLGVGADQGGSIRIPASLCGLVGFKATSGLVPYTGCVSNEATIDYVGPITRTVMDNALLLEVIAGVDGLDDRQRAGTPFPDQVPKYSQLLLETKDAGVKGMKIGILKEGLSSTILDKGVETKFRAAAAVFMELGAVVEEVSVPMHEIAPAIFGAMSRQGGAMGRAGKASGRRQVMLTDLYEKMLPCTADTIEKMSAVSKNTFFAGDYCWERFPQVYAKAVNLSRKLSEAYDAAFKSYDVLIMPTTITPADPLPAPTDSPITKMSKTIGKLDNTCPFNATGHPALAFPIGFVDAKEEGVRVPASMQIVGRNWDEIGCLKVAFAWENARGWKEF</sequence>
<accession>A0A2J6TIY0</accession>
<dbReference type="GeneID" id="36590924"/>
<dbReference type="InterPro" id="IPR023631">
    <property type="entry name" value="Amidase_dom"/>
</dbReference>
<reference evidence="2 3" key="1">
    <citation type="submission" date="2016-04" db="EMBL/GenBank/DDBJ databases">
        <title>A degradative enzymes factory behind the ericoid mycorrhizal symbiosis.</title>
        <authorList>
            <consortium name="DOE Joint Genome Institute"/>
            <person name="Martino E."/>
            <person name="Morin E."/>
            <person name="Grelet G."/>
            <person name="Kuo A."/>
            <person name="Kohler A."/>
            <person name="Daghino S."/>
            <person name="Barry K."/>
            <person name="Choi C."/>
            <person name="Cichocki N."/>
            <person name="Clum A."/>
            <person name="Copeland A."/>
            <person name="Hainaut M."/>
            <person name="Haridas S."/>
            <person name="Labutti K."/>
            <person name="Lindquist E."/>
            <person name="Lipzen A."/>
            <person name="Khouja H.-R."/>
            <person name="Murat C."/>
            <person name="Ohm R."/>
            <person name="Olson A."/>
            <person name="Spatafora J."/>
            <person name="Veneault-Fourrey C."/>
            <person name="Henrissat B."/>
            <person name="Grigoriev I."/>
            <person name="Martin F."/>
            <person name="Perotto S."/>
        </authorList>
    </citation>
    <scope>NUCLEOTIDE SEQUENCE [LARGE SCALE GENOMIC DNA]</scope>
    <source>
        <strain evidence="2 3">E</strain>
    </source>
</reference>
<dbReference type="AlphaFoldDB" id="A0A2J6TIY0"/>
<dbReference type="Gene3D" id="3.90.1300.10">
    <property type="entry name" value="Amidase signature (AS) domain"/>
    <property type="match status" value="1"/>
</dbReference>
<dbReference type="InterPro" id="IPR036928">
    <property type="entry name" value="AS_sf"/>
</dbReference>
<dbReference type="EMBL" id="KZ613783">
    <property type="protein sequence ID" value="PMD62938.1"/>
    <property type="molecule type" value="Genomic_DNA"/>
</dbReference>
<evidence type="ECO:0000313" key="2">
    <source>
        <dbReference type="EMBL" id="PMD62938.1"/>
    </source>
</evidence>
<feature type="domain" description="Amidase" evidence="1">
    <location>
        <begin position="95"/>
        <end position="514"/>
    </location>
</feature>
<protein>
    <submittedName>
        <fullName evidence="2">Putative amidase</fullName>
    </submittedName>
</protein>
<dbReference type="InParanoid" id="A0A2J6TIY0"/>
<proteinExistence type="predicted"/>
<name>A0A2J6TIY0_9HELO</name>